<keyword evidence="2" id="KW-1185">Reference proteome</keyword>
<dbReference type="PROSITE" id="PS51257">
    <property type="entry name" value="PROKAR_LIPOPROTEIN"/>
    <property type="match status" value="1"/>
</dbReference>
<feature type="non-terminal residue" evidence="1">
    <location>
        <position position="108"/>
    </location>
</feature>
<evidence type="ECO:0000313" key="1">
    <source>
        <dbReference type="EMBL" id="PPS22369.1"/>
    </source>
</evidence>
<dbReference type="EMBL" id="JJMJ01000077">
    <property type="protein sequence ID" value="PPS22369.1"/>
    <property type="molecule type" value="Genomic_DNA"/>
</dbReference>
<comment type="caution">
    <text evidence="1">The sequence shown here is derived from an EMBL/GenBank/DDBJ whole genome shotgun (WGS) entry which is preliminary data.</text>
</comment>
<name>A0ABX5B741_9SPIR</name>
<dbReference type="Proteomes" id="UP000238924">
    <property type="component" value="Unassembled WGS sequence"/>
</dbReference>
<proteinExistence type="predicted"/>
<accession>A0ABX5B741</accession>
<organism evidence="1 2">
    <name type="scientific">Brachyspira murdochii</name>
    <dbReference type="NCBI Taxonomy" id="84378"/>
    <lineage>
        <taxon>Bacteria</taxon>
        <taxon>Pseudomonadati</taxon>
        <taxon>Spirochaetota</taxon>
        <taxon>Spirochaetia</taxon>
        <taxon>Brachyspirales</taxon>
        <taxon>Brachyspiraceae</taxon>
        <taxon>Brachyspira</taxon>
    </lineage>
</organism>
<evidence type="ECO:0000313" key="2">
    <source>
        <dbReference type="Proteomes" id="UP000238924"/>
    </source>
</evidence>
<sequence>MEKILKKIILLFILILILSSCAAKVHLVEDSFYGSKFYQTDYVSITFWSATIKFRLRNISGTDNIILEAQYITDGSFNITEKSKVVLKFSDSTFLDLYYTSLMPKTDT</sequence>
<evidence type="ECO:0008006" key="3">
    <source>
        <dbReference type="Google" id="ProtNLM"/>
    </source>
</evidence>
<gene>
    <name evidence="1" type="ORF">DJ52_05335</name>
</gene>
<protein>
    <recommendedName>
        <fullName evidence="3">Lipoprotein</fullName>
    </recommendedName>
</protein>
<reference evidence="1 2" key="1">
    <citation type="submission" date="2014-04" db="EMBL/GenBank/DDBJ databases">
        <title>Whole genome sequence of 'Brachyspira hampsonii' D13-03603F2.</title>
        <authorList>
            <person name="Patterson A.H."/>
            <person name="Chaban B."/>
            <person name="Fernando C."/>
            <person name="Harding J.C."/>
            <person name="Hill J.E."/>
        </authorList>
    </citation>
    <scope>NUCLEOTIDE SEQUENCE [LARGE SCALE GENOMIC DNA]</scope>
    <source>
        <strain evidence="1 2">D13-03603F2</strain>
    </source>
</reference>